<name>A0A0R3QHG4_9BILA</name>
<evidence type="ECO:0000313" key="3">
    <source>
        <dbReference type="Proteomes" id="UP000280834"/>
    </source>
</evidence>
<sequence>MAGRRLAGAVLRLASAHCRDGRRRVAPDGDEIRASVERAGVQPGRRDLLVRKRQDGLAPMYLFVADEDVLFTISEDGSLIHACDAPPSLGSGFIEAVRDPAGDDHLRPVLGDRTLSIKFFDVIPIANRRLTDRLIVRADRRVFLLAVVGGGDGERLSQHPMTRTDLYRAAAGKTRAQKLQKFRCRQAVDAMTYPKQQPFFGRGLRKLAGIANQKLTLGIQQKVREVSRLFWIEDEGFAGVAHAAIVSEARRDGIRSHQAQRRSGAVAWWCGRNVRLSGRFPLVVAAMLTIQEDEAAAPAPRPSGRGALRLCAPRSAHEGPIDAFCRTRFCVARPAALPRPRPSRCTPRAPRGSGSVRTGPSAHRAN</sequence>
<gene>
    <name evidence="2" type="ORF">BTMF_LOCUS5095</name>
</gene>
<accession>A0A0R3QHG4</accession>
<reference evidence="2 3" key="2">
    <citation type="submission" date="2018-11" db="EMBL/GenBank/DDBJ databases">
        <authorList>
            <consortium name="Pathogen Informatics"/>
        </authorList>
    </citation>
    <scope>NUCLEOTIDE SEQUENCE [LARGE SCALE GENOMIC DNA]</scope>
</reference>
<dbReference type="Proteomes" id="UP000280834">
    <property type="component" value="Unassembled WGS sequence"/>
</dbReference>
<organism evidence="4">
    <name type="scientific">Brugia timori</name>
    <dbReference type="NCBI Taxonomy" id="42155"/>
    <lineage>
        <taxon>Eukaryota</taxon>
        <taxon>Metazoa</taxon>
        <taxon>Ecdysozoa</taxon>
        <taxon>Nematoda</taxon>
        <taxon>Chromadorea</taxon>
        <taxon>Rhabditida</taxon>
        <taxon>Spirurina</taxon>
        <taxon>Spiruromorpha</taxon>
        <taxon>Filarioidea</taxon>
        <taxon>Onchocercidae</taxon>
        <taxon>Brugia</taxon>
    </lineage>
</organism>
<protein>
    <submittedName>
        <fullName evidence="4">N-acetyltransferase domain-containing protein</fullName>
    </submittedName>
</protein>
<dbReference type="AlphaFoldDB" id="A0A0R3QHG4"/>
<evidence type="ECO:0000256" key="1">
    <source>
        <dbReference type="SAM" id="MobiDB-lite"/>
    </source>
</evidence>
<feature type="region of interest" description="Disordered" evidence="1">
    <location>
        <begin position="337"/>
        <end position="366"/>
    </location>
</feature>
<dbReference type="WBParaSite" id="BTMF_0000582901-mRNA-1">
    <property type="protein sequence ID" value="BTMF_0000582901-mRNA-1"/>
    <property type="gene ID" value="BTMF_0000582901"/>
</dbReference>
<proteinExistence type="predicted"/>
<dbReference type="EMBL" id="UZAG01005319">
    <property type="protein sequence ID" value="VDO17676.1"/>
    <property type="molecule type" value="Genomic_DNA"/>
</dbReference>
<evidence type="ECO:0000313" key="4">
    <source>
        <dbReference type="WBParaSite" id="BTMF_0000582901-mRNA-1"/>
    </source>
</evidence>
<reference evidence="4" key="1">
    <citation type="submission" date="2017-02" db="UniProtKB">
        <authorList>
            <consortium name="WormBaseParasite"/>
        </authorList>
    </citation>
    <scope>IDENTIFICATION</scope>
</reference>
<keyword evidence="3" id="KW-1185">Reference proteome</keyword>
<evidence type="ECO:0000313" key="2">
    <source>
        <dbReference type="EMBL" id="VDO17676.1"/>
    </source>
</evidence>